<dbReference type="PANTHER" id="PTHR48102">
    <property type="entry name" value="ATP-DEPENDENT CLP PROTEASE ATP-BINDING SUBUNIT CLPX-LIKE, MITOCHONDRIAL-RELATED"/>
    <property type="match status" value="1"/>
</dbReference>
<feature type="domain" description="Clp ATPase C-terminal" evidence="11">
    <location>
        <begin position="356"/>
        <end position="450"/>
    </location>
</feature>
<dbReference type="GO" id="GO:0009376">
    <property type="term" value="C:HslUV protease complex"/>
    <property type="evidence" value="ECO:0007669"/>
    <property type="project" value="UniProtKB-UniRule"/>
</dbReference>
<comment type="function">
    <text evidence="8">ATPase subunit of a proteasome-like degradation complex; this subunit has chaperone activity. The binding of ATP and its subsequent hydrolysis by HslU are essential for unfolding of protein substrates subsequently hydrolyzed by HslV. HslU recognizes the N-terminal part of its protein substrates and unfolds these before they are guided to HslV for hydrolysis.</text>
</comment>
<evidence type="ECO:0000313" key="13">
    <source>
        <dbReference type="Proteomes" id="UP000641588"/>
    </source>
</evidence>
<dbReference type="Pfam" id="PF00004">
    <property type="entry name" value="AAA"/>
    <property type="match status" value="1"/>
</dbReference>
<protein>
    <recommendedName>
        <fullName evidence="8">ATP-dependent protease ATPase subunit HslU</fullName>
    </recommendedName>
    <alternativeName>
        <fullName evidence="8">Unfoldase HslU</fullName>
    </alternativeName>
</protein>
<dbReference type="GO" id="GO:0043335">
    <property type="term" value="P:protein unfolding"/>
    <property type="evidence" value="ECO:0007669"/>
    <property type="project" value="UniProtKB-UniRule"/>
</dbReference>
<name>A0A972JZB7_9BACL</name>
<keyword evidence="12" id="KW-0645">Protease</keyword>
<dbReference type="CDD" id="cd19498">
    <property type="entry name" value="RecA-like_HslU"/>
    <property type="match status" value="1"/>
</dbReference>
<evidence type="ECO:0000256" key="3">
    <source>
        <dbReference type="ARBA" id="ARBA00022490"/>
    </source>
</evidence>
<dbReference type="SUPFAM" id="SSF52540">
    <property type="entry name" value="P-loop containing nucleoside triphosphate hydrolases"/>
    <property type="match status" value="1"/>
</dbReference>
<comment type="similarity">
    <text evidence="2 8">Belongs to the ClpX chaperone family. HslU subfamily.</text>
</comment>
<dbReference type="PANTHER" id="PTHR48102:SF3">
    <property type="entry name" value="ATP-DEPENDENT PROTEASE ATPASE SUBUNIT HSLU"/>
    <property type="match status" value="1"/>
</dbReference>
<comment type="caution">
    <text evidence="12">The sequence shown here is derived from an EMBL/GenBank/DDBJ whole genome shotgun (WGS) entry which is preliminary data.</text>
</comment>
<dbReference type="GO" id="GO:0005524">
    <property type="term" value="F:ATP binding"/>
    <property type="evidence" value="ECO:0007669"/>
    <property type="project" value="UniProtKB-UniRule"/>
</dbReference>
<dbReference type="Pfam" id="PF07724">
    <property type="entry name" value="AAA_2"/>
    <property type="match status" value="1"/>
</dbReference>
<keyword evidence="13" id="KW-1185">Reference proteome</keyword>
<feature type="binding site" evidence="8">
    <location>
        <begin position="62"/>
        <end position="67"/>
    </location>
    <ligand>
        <name>ATP</name>
        <dbReference type="ChEBI" id="CHEBI:30616"/>
    </ligand>
</feature>
<dbReference type="SMART" id="SM00382">
    <property type="entry name" value="AAA"/>
    <property type="match status" value="1"/>
</dbReference>
<feature type="binding site" evidence="8">
    <location>
        <position position="414"/>
    </location>
    <ligand>
        <name>ATP</name>
        <dbReference type="ChEBI" id="CHEBI:30616"/>
    </ligand>
</feature>
<evidence type="ECO:0000259" key="10">
    <source>
        <dbReference type="SMART" id="SM00382"/>
    </source>
</evidence>
<dbReference type="GO" id="GO:0008233">
    <property type="term" value="F:peptidase activity"/>
    <property type="evidence" value="ECO:0007669"/>
    <property type="project" value="UniProtKB-KW"/>
</dbReference>
<evidence type="ECO:0000259" key="11">
    <source>
        <dbReference type="SMART" id="SM01086"/>
    </source>
</evidence>
<feature type="binding site" evidence="8">
    <location>
        <position position="277"/>
    </location>
    <ligand>
        <name>ATP</name>
        <dbReference type="ChEBI" id="CHEBI:30616"/>
    </ligand>
</feature>
<dbReference type="NCBIfam" id="NF003544">
    <property type="entry name" value="PRK05201.1"/>
    <property type="match status" value="1"/>
</dbReference>
<comment type="subunit">
    <text evidence="7">A double ring-shaped homohexamer of ClpQ is capped on each side by a ring-shaped ClpY homohexamer. The assembly of the ClpQ/ClpY complex is dependent on binding of ATP.</text>
</comment>
<keyword evidence="3 8" id="KW-0963">Cytoplasm</keyword>
<dbReference type="HAMAP" id="MF_00249">
    <property type="entry name" value="HslU"/>
    <property type="match status" value="1"/>
</dbReference>
<gene>
    <name evidence="8 12" type="primary">hslU</name>
    <name evidence="12" type="ORF">GC093_09445</name>
</gene>
<proteinExistence type="inferred from homology"/>
<dbReference type="FunFam" id="3.40.50.300:FF:000213">
    <property type="entry name" value="ATP-dependent protease ATPase subunit HslU"/>
    <property type="match status" value="1"/>
</dbReference>
<organism evidence="12 13">
    <name type="scientific">Paenibacillus foliorum</name>
    <dbReference type="NCBI Taxonomy" id="2654974"/>
    <lineage>
        <taxon>Bacteria</taxon>
        <taxon>Bacillati</taxon>
        <taxon>Bacillota</taxon>
        <taxon>Bacilli</taxon>
        <taxon>Bacillales</taxon>
        <taxon>Paenibacillaceae</taxon>
        <taxon>Paenibacillus</taxon>
    </lineage>
</organism>
<feature type="domain" description="AAA+ ATPase" evidence="10">
    <location>
        <begin position="51"/>
        <end position="353"/>
    </location>
</feature>
<comment type="subunit">
    <text evidence="8">A double ring-shaped homohexamer of HslV is capped on each side by a ring-shaped HslU homohexamer. The assembly of the HslU/HslV complex is dependent on binding of ATP.</text>
</comment>
<dbReference type="Gene3D" id="3.40.50.300">
    <property type="entry name" value="P-loop containing nucleotide triphosphate hydrolases"/>
    <property type="match status" value="2"/>
</dbReference>
<evidence type="ECO:0000313" key="12">
    <source>
        <dbReference type="EMBL" id="NOU93441.1"/>
    </source>
</evidence>
<dbReference type="AlphaFoldDB" id="A0A972JZB7"/>
<keyword evidence="4 8" id="KW-0547">Nucleotide-binding</keyword>
<keyword evidence="5 8" id="KW-0067">ATP-binding</keyword>
<evidence type="ECO:0000256" key="5">
    <source>
        <dbReference type="ARBA" id="ARBA00022840"/>
    </source>
</evidence>
<comment type="subcellular location">
    <subcellularLocation>
        <location evidence="1 8">Cytoplasm</location>
    </subcellularLocation>
</comment>
<accession>A0A972JZB7</accession>
<dbReference type="EMBL" id="WHOD01000045">
    <property type="protein sequence ID" value="NOU93441.1"/>
    <property type="molecule type" value="Genomic_DNA"/>
</dbReference>
<evidence type="ECO:0000256" key="7">
    <source>
        <dbReference type="ARBA" id="ARBA00065893"/>
    </source>
</evidence>
<keyword evidence="12" id="KW-0378">Hydrolase</keyword>
<evidence type="ECO:0000256" key="6">
    <source>
        <dbReference type="ARBA" id="ARBA00023186"/>
    </source>
</evidence>
<feature type="binding site" evidence="8">
    <location>
        <position position="342"/>
    </location>
    <ligand>
        <name>ATP</name>
        <dbReference type="ChEBI" id="CHEBI:30616"/>
    </ligand>
</feature>
<evidence type="ECO:0000256" key="4">
    <source>
        <dbReference type="ARBA" id="ARBA00022741"/>
    </source>
</evidence>
<dbReference type="GO" id="GO:0036402">
    <property type="term" value="F:proteasome-activating activity"/>
    <property type="evidence" value="ECO:0007669"/>
    <property type="project" value="UniProtKB-UniRule"/>
</dbReference>
<evidence type="ECO:0000256" key="9">
    <source>
        <dbReference type="SAM" id="MobiDB-lite"/>
    </source>
</evidence>
<dbReference type="InterPro" id="IPR027417">
    <property type="entry name" value="P-loop_NTPase"/>
</dbReference>
<dbReference type="RefSeq" id="WP_281365213.1">
    <property type="nucleotide sequence ID" value="NZ_WHOD01000045.1"/>
</dbReference>
<dbReference type="InterPro" id="IPR003593">
    <property type="entry name" value="AAA+_ATPase"/>
</dbReference>
<reference evidence="12" key="1">
    <citation type="submission" date="2019-10" db="EMBL/GenBank/DDBJ databases">
        <title>Description of Paenibacillus glebae sp. nov.</title>
        <authorList>
            <person name="Carlier A."/>
            <person name="Qi S."/>
        </authorList>
    </citation>
    <scope>NUCLEOTIDE SEQUENCE</scope>
    <source>
        <strain evidence="12">LMG 31456</strain>
    </source>
</reference>
<feature type="compositionally biased region" description="Basic and acidic residues" evidence="9">
    <location>
        <begin position="165"/>
        <end position="176"/>
    </location>
</feature>
<dbReference type="InterPro" id="IPR050052">
    <property type="entry name" value="ATP-dep_Clp_protease_ClpX"/>
</dbReference>
<feature type="region of interest" description="Disordered" evidence="9">
    <location>
        <begin position="156"/>
        <end position="176"/>
    </location>
</feature>
<dbReference type="Gene3D" id="1.10.8.60">
    <property type="match status" value="1"/>
</dbReference>
<evidence type="ECO:0000256" key="8">
    <source>
        <dbReference type="HAMAP-Rule" id="MF_00249"/>
    </source>
</evidence>
<dbReference type="Proteomes" id="UP000641588">
    <property type="component" value="Unassembled WGS sequence"/>
</dbReference>
<dbReference type="NCBIfam" id="TIGR00390">
    <property type="entry name" value="hslU"/>
    <property type="match status" value="1"/>
</dbReference>
<dbReference type="GO" id="GO:0016887">
    <property type="term" value="F:ATP hydrolysis activity"/>
    <property type="evidence" value="ECO:0007669"/>
    <property type="project" value="InterPro"/>
</dbReference>
<sequence>MKHMALTPREIVTQLDKYIIGQKNAKKSVAVALRNRYRRSQLDEAIRDEIVPKNILMIGPTGVGKTEIARRLAKLVSAPFIKVEATKFTEVGYVGRDVEAMVRDLVETSIRMVKVEWADKLKDRAAQLADERIVAILVPGPSKQKSQRNPLEMLFGNTSTNETQEPEHDPNLTSRRQEVKDQLVRGELEQKVIEIEVEDSSPSVLDMMSGQGNEQTGMNMQELFGSLMPKKPKKRKLPIKEARKVLIQEEAQKLLDMDEVIEEAVLRAEQLGIIFIDEIDKICSSGRGGGPDVSREGVQRDILPIVEGSTVITKYGPVKTDYILFIAAGAFHIAKPSDLIPELQGRFPIRVELSSLTQQDFVLILKEPKYALTKQYTALLETEGIQVQFSDEAIEEIAKIAAEVNQNTDNIGARRLHTILEKLLEDLSFEAPEITLEQIMITPEYVREKLSDIVQNRDLSQYIL</sequence>
<dbReference type="InterPro" id="IPR004491">
    <property type="entry name" value="HslU"/>
</dbReference>
<dbReference type="InterPro" id="IPR019489">
    <property type="entry name" value="Clp_ATPase_C"/>
</dbReference>
<feature type="binding site" evidence="8">
    <location>
        <position position="20"/>
    </location>
    <ligand>
        <name>ATP</name>
        <dbReference type="ChEBI" id="CHEBI:30616"/>
    </ligand>
</feature>
<evidence type="ECO:0000256" key="2">
    <source>
        <dbReference type="ARBA" id="ARBA00009771"/>
    </source>
</evidence>
<evidence type="ECO:0000256" key="1">
    <source>
        <dbReference type="ARBA" id="ARBA00004496"/>
    </source>
</evidence>
<dbReference type="InterPro" id="IPR003959">
    <property type="entry name" value="ATPase_AAA_core"/>
</dbReference>
<dbReference type="SMART" id="SM01086">
    <property type="entry name" value="ClpB_D2-small"/>
    <property type="match status" value="1"/>
</dbReference>
<dbReference type="FunFam" id="3.40.50.300:FF:000220">
    <property type="entry name" value="ATP-dependent protease ATPase subunit HslU"/>
    <property type="match status" value="1"/>
</dbReference>
<keyword evidence="6 8" id="KW-0143">Chaperone</keyword>